<dbReference type="GO" id="GO:0016020">
    <property type="term" value="C:membrane"/>
    <property type="evidence" value="ECO:0007669"/>
    <property type="project" value="UniProtKB-SubCell"/>
</dbReference>
<accession>A0A8C9GG04</accession>
<dbReference type="PANTHER" id="PTHR11266:SF17">
    <property type="entry name" value="PROTEIN MPV17"/>
    <property type="match status" value="1"/>
</dbReference>
<dbReference type="PANTHER" id="PTHR11266">
    <property type="entry name" value="PEROXISOMAL MEMBRANE PROTEIN 2, PXMP2 MPV17"/>
    <property type="match status" value="1"/>
</dbReference>
<evidence type="ECO:0000256" key="8">
    <source>
        <dbReference type="RuleBase" id="RU363053"/>
    </source>
</evidence>
<dbReference type="Pfam" id="PF04117">
    <property type="entry name" value="Mpv17_PMP22"/>
    <property type="match status" value="1"/>
</dbReference>
<evidence type="ECO:0000256" key="1">
    <source>
        <dbReference type="ARBA" id="ARBA00004141"/>
    </source>
</evidence>
<protein>
    <recommendedName>
        <fullName evidence="6">Mitochondrial inner membrane protein Mpv17</fullName>
    </recommendedName>
    <alternativeName>
        <fullName evidence="7">Protein Mpv17</fullName>
    </alternativeName>
</protein>
<dbReference type="GO" id="GO:1901858">
    <property type="term" value="P:regulation of mitochondrial DNA metabolic process"/>
    <property type="evidence" value="ECO:0007669"/>
    <property type="project" value="TreeGrafter"/>
</dbReference>
<reference evidence="10" key="2">
    <citation type="submission" date="2025-09" db="UniProtKB">
        <authorList>
            <consortium name="Ensembl"/>
        </authorList>
    </citation>
    <scope>IDENTIFICATION</scope>
</reference>
<feature type="transmembrane region" description="Helical" evidence="8">
    <location>
        <begin position="207"/>
        <end position="227"/>
    </location>
</feature>
<organism evidence="10 11">
    <name type="scientific">Piliocolobus tephrosceles</name>
    <name type="common">Ugandan red Colobus</name>
    <dbReference type="NCBI Taxonomy" id="591936"/>
    <lineage>
        <taxon>Eukaryota</taxon>
        <taxon>Metazoa</taxon>
        <taxon>Chordata</taxon>
        <taxon>Craniata</taxon>
        <taxon>Vertebrata</taxon>
        <taxon>Euteleostomi</taxon>
        <taxon>Mammalia</taxon>
        <taxon>Eutheria</taxon>
        <taxon>Euarchontoglires</taxon>
        <taxon>Primates</taxon>
        <taxon>Haplorrhini</taxon>
        <taxon>Catarrhini</taxon>
        <taxon>Cercopithecidae</taxon>
        <taxon>Colobinae</taxon>
        <taxon>Piliocolobus</taxon>
    </lineage>
</organism>
<name>A0A8C9GG04_9PRIM</name>
<dbReference type="AlphaFoldDB" id="A0A8C9GG04"/>
<keyword evidence="3 8" id="KW-0812">Transmembrane</keyword>
<dbReference type="Proteomes" id="UP000694416">
    <property type="component" value="Unplaced"/>
</dbReference>
<feature type="region of interest" description="Disordered" evidence="9">
    <location>
        <begin position="1"/>
        <end position="23"/>
    </location>
</feature>
<evidence type="ECO:0000313" key="10">
    <source>
        <dbReference type="Ensembl" id="ENSPTEP00000004356.1"/>
    </source>
</evidence>
<feature type="transmembrane region" description="Helical" evidence="8">
    <location>
        <begin position="175"/>
        <end position="195"/>
    </location>
</feature>
<evidence type="ECO:0000256" key="5">
    <source>
        <dbReference type="ARBA" id="ARBA00023136"/>
    </source>
</evidence>
<keyword evidence="11" id="KW-1185">Reference proteome</keyword>
<dbReference type="Ensembl" id="ENSPTET00000006788.1">
    <property type="protein sequence ID" value="ENSPTEP00000004356.1"/>
    <property type="gene ID" value="ENSPTEG00000005064.1"/>
</dbReference>
<sequence>MAGGPHTRVRHSPAGKGVAHRVGGRVRPLSTGIHRWVRSFLPGLQNLKDAGRKGRGLWRKFLGQPITWEGASAPSSRSGSMALWRAYQRALAAHPWKVQVLTAGSLMGLGDIISQQLVERRGLQEHQRGRTLTMMFLGCGFVGPVVGGWYKVLDRFIPGTTKVDALKKMMLDQGGFAPCFLGCFLPLVGALNGLSAKDNWAKLQRDYPDALITNYYLWPAVQLANFYLVPLHYRLAVVQCVAVIWNSYLSWKAHRL</sequence>
<reference evidence="10" key="1">
    <citation type="submission" date="2025-08" db="UniProtKB">
        <authorList>
            <consortium name="Ensembl"/>
        </authorList>
    </citation>
    <scope>IDENTIFICATION</scope>
</reference>
<keyword evidence="5 8" id="KW-0472">Membrane</keyword>
<proteinExistence type="inferred from homology"/>
<evidence type="ECO:0000313" key="11">
    <source>
        <dbReference type="Proteomes" id="UP000694416"/>
    </source>
</evidence>
<dbReference type="GO" id="GO:0005739">
    <property type="term" value="C:mitochondrion"/>
    <property type="evidence" value="ECO:0007669"/>
    <property type="project" value="TreeGrafter"/>
</dbReference>
<dbReference type="InterPro" id="IPR007248">
    <property type="entry name" value="Mpv17_PMP22"/>
</dbReference>
<evidence type="ECO:0000256" key="6">
    <source>
        <dbReference type="ARBA" id="ARBA00049743"/>
    </source>
</evidence>
<comment type="subcellular location">
    <subcellularLocation>
        <location evidence="1">Membrane</location>
        <topology evidence="1">Multi-pass membrane protein</topology>
    </subcellularLocation>
</comment>
<evidence type="ECO:0000256" key="4">
    <source>
        <dbReference type="ARBA" id="ARBA00022989"/>
    </source>
</evidence>
<evidence type="ECO:0000256" key="3">
    <source>
        <dbReference type="ARBA" id="ARBA00022692"/>
    </source>
</evidence>
<evidence type="ECO:0000256" key="7">
    <source>
        <dbReference type="ARBA" id="ARBA00049801"/>
    </source>
</evidence>
<comment type="similarity">
    <text evidence="2 8">Belongs to the peroxisomal membrane protein PXMP2/4 family.</text>
</comment>
<evidence type="ECO:0000256" key="9">
    <source>
        <dbReference type="SAM" id="MobiDB-lite"/>
    </source>
</evidence>
<keyword evidence="4 8" id="KW-1133">Transmembrane helix</keyword>
<dbReference type="GO" id="GO:0015267">
    <property type="term" value="F:channel activity"/>
    <property type="evidence" value="ECO:0007669"/>
    <property type="project" value="TreeGrafter"/>
</dbReference>
<feature type="transmembrane region" description="Helical" evidence="8">
    <location>
        <begin position="131"/>
        <end position="150"/>
    </location>
</feature>
<feature type="compositionally biased region" description="Basic residues" evidence="9">
    <location>
        <begin position="7"/>
        <end position="23"/>
    </location>
</feature>
<evidence type="ECO:0000256" key="2">
    <source>
        <dbReference type="ARBA" id="ARBA00006824"/>
    </source>
</evidence>